<reference evidence="15 16" key="1">
    <citation type="submission" date="2022-05" db="EMBL/GenBank/DDBJ databases">
        <authorList>
            <consortium name="Genoscope - CEA"/>
            <person name="William W."/>
        </authorList>
    </citation>
    <scope>NUCLEOTIDE SEQUENCE [LARGE SCALE GENOMIC DNA]</scope>
</reference>
<dbReference type="InterPro" id="IPR007110">
    <property type="entry name" value="Ig-like_dom"/>
</dbReference>
<dbReference type="PROSITE" id="PS50011">
    <property type="entry name" value="PROTEIN_KINASE_DOM"/>
    <property type="match status" value="1"/>
</dbReference>
<dbReference type="SUPFAM" id="SSF56112">
    <property type="entry name" value="Protein kinase-like (PK-like)"/>
    <property type="match status" value="1"/>
</dbReference>
<dbReference type="SMART" id="SM00408">
    <property type="entry name" value="IGc2"/>
    <property type="match status" value="1"/>
</dbReference>
<evidence type="ECO:0000256" key="11">
    <source>
        <dbReference type="ARBA" id="ARBA00023319"/>
    </source>
</evidence>
<keyword evidence="7 12" id="KW-0472">Membrane</keyword>
<evidence type="ECO:0000256" key="5">
    <source>
        <dbReference type="ARBA" id="ARBA00022840"/>
    </source>
</evidence>
<evidence type="ECO:0000256" key="4">
    <source>
        <dbReference type="ARBA" id="ARBA00022741"/>
    </source>
</evidence>
<accession>A0ABN8NBF5</accession>
<dbReference type="SMART" id="SM00409">
    <property type="entry name" value="IG"/>
    <property type="match status" value="1"/>
</dbReference>
<dbReference type="InterPro" id="IPR003599">
    <property type="entry name" value="Ig_sub"/>
</dbReference>
<dbReference type="InterPro" id="IPR050122">
    <property type="entry name" value="RTK"/>
</dbReference>
<gene>
    <name evidence="15" type="ORF">PLOB_00002601</name>
</gene>
<feature type="domain" description="Ig-like" evidence="14">
    <location>
        <begin position="67"/>
        <end position="178"/>
    </location>
</feature>
<dbReference type="SMART" id="SM00219">
    <property type="entry name" value="TyrKc"/>
    <property type="match status" value="1"/>
</dbReference>
<keyword evidence="9" id="KW-0675">Receptor</keyword>
<feature type="transmembrane region" description="Helical" evidence="12">
    <location>
        <begin position="204"/>
        <end position="228"/>
    </location>
</feature>
<dbReference type="Pfam" id="PF07679">
    <property type="entry name" value="I-set"/>
    <property type="match status" value="1"/>
</dbReference>
<dbReference type="PANTHER" id="PTHR24416">
    <property type="entry name" value="TYROSINE-PROTEIN KINASE RECEPTOR"/>
    <property type="match status" value="1"/>
</dbReference>
<keyword evidence="6 12" id="KW-1133">Transmembrane helix</keyword>
<dbReference type="InterPro" id="IPR020635">
    <property type="entry name" value="Tyr_kinase_cat_dom"/>
</dbReference>
<comment type="caution">
    <text evidence="15">The sequence shown here is derived from an EMBL/GenBank/DDBJ whole genome shotgun (WGS) entry which is preliminary data.</text>
</comment>
<dbReference type="Gene3D" id="1.10.510.10">
    <property type="entry name" value="Transferase(Phosphotransferase) domain 1"/>
    <property type="match status" value="1"/>
</dbReference>
<keyword evidence="4" id="KW-0547">Nucleotide-binding</keyword>
<organism evidence="15 16">
    <name type="scientific">Porites lobata</name>
    <dbReference type="NCBI Taxonomy" id="104759"/>
    <lineage>
        <taxon>Eukaryota</taxon>
        <taxon>Metazoa</taxon>
        <taxon>Cnidaria</taxon>
        <taxon>Anthozoa</taxon>
        <taxon>Hexacorallia</taxon>
        <taxon>Scleractinia</taxon>
        <taxon>Fungiina</taxon>
        <taxon>Poritidae</taxon>
        <taxon>Porites</taxon>
    </lineage>
</organism>
<evidence type="ECO:0000256" key="6">
    <source>
        <dbReference type="ARBA" id="ARBA00022989"/>
    </source>
</evidence>
<evidence type="ECO:0000256" key="10">
    <source>
        <dbReference type="ARBA" id="ARBA00023180"/>
    </source>
</evidence>
<dbReference type="InterPro" id="IPR011009">
    <property type="entry name" value="Kinase-like_dom_sf"/>
</dbReference>
<dbReference type="InterPro" id="IPR008266">
    <property type="entry name" value="Tyr_kinase_AS"/>
</dbReference>
<name>A0ABN8NBF5_9CNID</name>
<evidence type="ECO:0000256" key="1">
    <source>
        <dbReference type="ARBA" id="ARBA00004167"/>
    </source>
</evidence>
<evidence type="ECO:0000259" key="14">
    <source>
        <dbReference type="PROSITE" id="PS50835"/>
    </source>
</evidence>
<sequence>MANPSVVRLVWLWMTLVIALYDKRRLQANAQANGQDPSQQLQVCHEDHGRCIRDATFQNCSESPHAPKISHKDLVNITVTVNTVARFKCVQETLAGSLDPPQFDWVKWNPNYDSALDIDHGKFTIIDMDSKYTINPDAEGHHHISYLTIHNVTLNDSGLYSCVVCNQYGRDYRTVFLSLEVYSTKSPLIVPSTRPERSGVSQQTVIILGSLGAMAGLIVIVFMIYVAWKKRGGGKMQQNLPVILQESNLMIEAEENVPPSPTYTVSNGQVAVARKRNSSYRSQLSSVASAGTVITYTDAEFEYPLDEKWEVPRGSIAIKELAGEGAFGYVAKAEAFDLPNMPSPCIVAVKMLKENASDVELSDLISEMETMKEIGTHKNIVNFLGACTIQGPLLLIVEFCPYGNLRDFLRSNRPSLIDDKKAQLLTFRDLLSIAYQITRGMSYLSSKKCIHRDLAARNVLIAEDFVIKIADFGLSRNLGSTEYYRKTSHGRLPVKWLAIEALFDQQYTIKSDVWSFGILLWEIFTLGGTPYPGIPVERLFTLLKNGYRMECPINCPPNIYETMLQCWSEHAKSRPSFAELYEKLDGFLSAETALVIYFNSLVNFKNRLHNKYKIAIHSHYVLSQYALLFQWIV</sequence>
<dbReference type="InterPro" id="IPR013783">
    <property type="entry name" value="Ig-like_fold"/>
</dbReference>
<protein>
    <recommendedName>
        <fullName evidence="17">Receptor protein-tyrosine kinase</fullName>
    </recommendedName>
</protein>
<keyword evidence="16" id="KW-1185">Reference proteome</keyword>
<comment type="subcellular location">
    <subcellularLocation>
        <location evidence="1">Membrane</location>
        <topology evidence="1">Single-pass membrane protein</topology>
    </subcellularLocation>
</comment>
<evidence type="ECO:0000313" key="15">
    <source>
        <dbReference type="EMBL" id="CAH3043698.1"/>
    </source>
</evidence>
<proteinExistence type="predicted"/>
<dbReference type="InterPro" id="IPR003598">
    <property type="entry name" value="Ig_sub2"/>
</dbReference>
<evidence type="ECO:0000313" key="16">
    <source>
        <dbReference type="Proteomes" id="UP001159405"/>
    </source>
</evidence>
<dbReference type="CDD" id="cd00096">
    <property type="entry name" value="Ig"/>
    <property type="match status" value="1"/>
</dbReference>
<evidence type="ECO:0000256" key="9">
    <source>
        <dbReference type="ARBA" id="ARBA00023170"/>
    </source>
</evidence>
<keyword evidence="8" id="KW-1015">Disulfide bond</keyword>
<evidence type="ECO:0000256" key="3">
    <source>
        <dbReference type="ARBA" id="ARBA00022729"/>
    </source>
</evidence>
<dbReference type="Gene3D" id="3.30.200.20">
    <property type="entry name" value="Phosphorylase Kinase, domain 1"/>
    <property type="match status" value="1"/>
</dbReference>
<keyword evidence="5" id="KW-0067">ATP-binding</keyword>
<keyword evidence="3" id="KW-0732">Signal</keyword>
<feature type="transmembrane region" description="Helical" evidence="12">
    <location>
        <begin position="6"/>
        <end position="21"/>
    </location>
</feature>
<keyword evidence="2 12" id="KW-0812">Transmembrane</keyword>
<evidence type="ECO:0000256" key="7">
    <source>
        <dbReference type="ARBA" id="ARBA00023136"/>
    </source>
</evidence>
<dbReference type="InterPro" id="IPR000719">
    <property type="entry name" value="Prot_kinase_dom"/>
</dbReference>
<dbReference type="PANTHER" id="PTHR24416:SF550">
    <property type="entry name" value="FIBROBLAST GROWTH FACTOR RECEPTOR HOMOLOG 1-RELATED"/>
    <property type="match status" value="1"/>
</dbReference>
<keyword evidence="10" id="KW-0325">Glycoprotein</keyword>
<dbReference type="PRINTS" id="PR00109">
    <property type="entry name" value="TYRKINASE"/>
</dbReference>
<keyword evidence="11" id="KW-0393">Immunoglobulin domain</keyword>
<dbReference type="PROSITE" id="PS50835">
    <property type="entry name" value="IG_LIKE"/>
    <property type="match status" value="1"/>
</dbReference>
<evidence type="ECO:0000256" key="2">
    <source>
        <dbReference type="ARBA" id="ARBA00022692"/>
    </source>
</evidence>
<dbReference type="Proteomes" id="UP001159405">
    <property type="component" value="Unassembled WGS sequence"/>
</dbReference>
<dbReference type="InterPro" id="IPR013098">
    <property type="entry name" value="Ig_I-set"/>
</dbReference>
<dbReference type="InterPro" id="IPR036179">
    <property type="entry name" value="Ig-like_dom_sf"/>
</dbReference>
<dbReference type="PROSITE" id="PS00109">
    <property type="entry name" value="PROTEIN_KINASE_TYR"/>
    <property type="match status" value="1"/>
</dbReference>
<dbReference type="EMBL" id="CALNXK010000011">
    <property type="protein sequence ID" value="CAH3043698.1"/>
    <property type="molecule type" value="Genomic_DNA"/>
</dbReference>
<dbReference type="SUPFAM" id="SSF48726">
    <property type="entry name" value="Immunoglobulin"/>
    <property type="match status" value="1"/>
</dbReference>
<evidence type="ECO:0008006" key="17">
    <source>
        <dbReference type="Google" id="ProtNLM"/>
    </source>
</evidence>
<evidence type="ECO:0000259" key="13">
    <source>
        <dbReference type="PROSITE" id="PS50011"/>
    </source>
</evidence>
<evidence type="ECO:0000256" key="12">
    <source>
        <dbReference type="SAM" id="Phobius"/>
    </source>
</evidence>
<dbReference type="InterPro" id="IPR001245">
    <property type="entry name" value="Ser-Thr/Tyr_kinase_cat_dom"/>
</dbReference>
<feature type="domain" description="Protein kinase" evidence="13">
    <location>
        <begin position="316"/>
        <end position="588"/>
    </location>
</feature>
<dbReference type="Pfam" id="PF07714">
    <property type="entry name" value="PK_Tyr_Ser-Thr"/>
    <property type="match status" value="1"/>
</dbReference>
<evidence type="ECO:0000256" key="8">
    <source>
        <dbReference type="ARBA" id="ARBA00023157"/>
    </source>
</evidence>
<dbReference type="Gene3D" id="2.60.40.10">
    <property type="entry name" value="Immunoglobulins"/>
    <property type="match status" value="1"/>
</dbReference>